<dbReference type="EMBL" id="JAUJLE010000113">
    <property type="protein sequence ID" value="KAK0981164.1"/>
    <property type="molecule type" value="Genomic_DNA"/>
</dbReference>
<dbReference type="PANTHER" id="PTHR33840">
    <property type="match status" value="1"/>
</dbReference>
<feature type="domain" description="T6SS Phospholipase effector Tle1-like catalytic" evidence="2">
    <location>
        <begin position="84"/>
        <end position="465"/>
    </location>
</feature>
<proteinExistence type="predicted"/>
<accession>A0AAN6KGK3</accession>
<protein>
    <recommendedName>
        <fullName evidence="2">T6SS Phospholipase effector Tle1-like catalytic domain-containing protein</fullName>
    </recommendedName>
</protein>
<evidence type="ECO:0000313" key="3">
    <source>
        <dbReference type="EMBL" id="KAK0981164.1"/>
    </source>
</evidence>
<comment type="caution">
    <text evidence="3">The sequence shown here is derived from an EMBL/GenBank/DDBJ whole genome shotgun (WGS) entry which is preliminary data.</text>
</comment>
<sequence>MQRDSQLRQTWPPELLQDLDDLWTKTAPCCPPAGSVWPSKAYGDQDVQPLTLVTSTPVDRKTTKAAPKQRRVEEPSGPSQPGQRSLVLCFDGTGNKFQGTAADSNSMLSLLRASLVRLVNSSSVVKIYSLLDRQDANQSGIGTYIESRSLSHESWIGKVKSSYAKAKDMAVGTSFGDHVMAGYKFLMRYYNPGDAVYFFGFSRGAYTARFLAQMLDYVGLLSTGNEEMLHFAWKTFARWQMRTEHTGKEKLAKRDQFEFMQRFRETFSRPTERIKFIGLFDCVNSVPQFESAWMRRTKFPYTAKTSARAVRHAVAIDERRAKFRQDLVSEQTMSVEGHEGLLVEVLSWHHSISAQEAAPERPTVRPALQQPARHQSKYRPKHTRSEPQPAPAGETAIDSATAAHDRRFESHLVSGKPNGGSAEGEQDILEVWFAGQHGDIGGGWTLGPGEYRPASDLPLMWMLREARKAGMPFDEDKLQASGLLFDDSAWPVERPVTRSGDRELPQFYSGRSNGPKMCSEEDMYRLETATKLHDSLAFGGGLSRKSVLSWQLMEYLPMRRMDLQPDGSWKPISWPLPRGETRDMPDNALVHSSVLHRMQQDSSYRPGNLILGGGGRVVRRAPKEAGIGHWRVAVGSGRLTEAVVRVKPTCVSSSKRG</sequence>
<organism evidence="3 4">
    <name type="scientific">Friedmanniomyces endolithicus</name>
    <dbReference type="NCBI Taxonomy" id="329885"/>
    <lineage>
        <taxon>Eukaryota</taxon>
        <taxon>Fungi</taxon>
        <taxon>Dikarya</taxon>
        <taxon>Ascomycota</taxon>
        <taxon>Pezizomycotina</taxon>
        <taxon>Dothideomycetes</taxon>
        <taxon>Dothideomycetidae</taxon>
        <taxon>Mycosphaerellales</taxon>
        <taxon>Teratosphaeriaceae</taxon>
        <taxon>Friedmanniomyces</taxon>
    </lineage>
</organism>
<dbReference type="AlphaFoldDB" id="A0AAN6KGK3"/>
<keyword evidence="4" id="KW-1185">Reference proteome</keyword>
<gene>
    <name evidence="3" type="ORF">LTR91_012020</name>
</gene>
<dbReference type="Proteomes" id="UP001175353">
    <property type="component" value="Unassembled WGS sequence"/>
</dbReference>
<feature type="region of interest" description="Disordered" evidence="1">
    <location>
        <begin position="55"/>
        <end position="85"/>
    </location>
</feature>
<dbReference type="InterPro" id="IPR018712">
    <property type="entry name" value="Tle1-like_cat"/>
</dbReference>
<evidence type="ECO:0000256" key="1">
    <source>
        <dbReference type="SAM" id="MobiDB-lite"/>
    </source>
</evidence>
<evidence type="ECO:0000259" key="2">
    <source>
        <dbReference type="Pfam" id="PF09994"/>
    </source>
</evidence>
<dbReference type="PANTHER" id="PTHR33840:SF2">
    <property type="entry name" value="TLE1 PHOSPHOLIPASE DOMAIN-CONTAINING PROTEIN"/>
    <property type="match status" value="1"/>
</dbReference>
<evidence type="ECO:0000313" key="4">
    <source>
        <dbReference type="Proteomes" id="UP001175353"/>
    </source>
</evidence>
<name>A0AAN6KGK3_9PEZI</name>
<feature type="region of interest" description="Disordered" evidence="1">
    <location>
        <begin position="354"/>
        <end position="395"/>
    </location>
</feature>
<dbReference type="Pfam" id="PF09994">
    <property type="entry name" value="T6SS_Tle1-like_cat"/>
    <property type="match status" value="1"/>
</dbReference>
<reference evidence="3" key="1">
    <citation type="submission" date="2023-06" db="EMBL/GenBank/DDBJ databases">
        <title>Black Yeasts Isolated from many extreme environments.</title>
        <authorList>
            <person name="Coleine C."/>
            <person name="Stajich J.E."/>
            <person name="Selbmann L."/>
        </authorList>
    </citation>
    <scope>NUCLEOTIDE SEQUENCE</scope>
    <source>
        <strain evidence="3">CCFEE 5200</strain>
    </source>
</reference>